<evidence type="ECO:0008006" key="4">
    <source>
        <dbReference type="Google" id="ProtNLM"/>
    </source>
</evidence>
<dbReference type="EMBL" id="BPWL01000002">
    <property type="protein sequence ID" value="GJJ07084.1"/>
    <property type="molecule type" value="Genomic_DNA"/>
</dbReference>
<feature type="compositionally biased region" description="Acidic residues" evidence="1">
    <location>
        <begin position="290"/>
        <end position="299"/>
    </location>
</feature>
<evidence type="ECO:0000256" key="1">
    <source>
        <dbReference type="SAM" id="MobiDB-lite"/>
    </source>
</evidence>
<evidence type="ECO:0000313" key="2">
    <source>
        <dbReference type="EMBL" id="GJJ07084.1"/>
    </source>
</evidence>
<comment type="caution">
    <text evidence="2">The sequence shown here is derived from an EMBL/GenBank/DDBJ whole genome shotgun (WGS) entry which is preliminary data.</text>
</comment>
<proteinExistence type="predicted"/>
<reference evidence="2" key="1">
    <citation type="submission" date="2021-10" db="EMBL/GenBank/DDBJ databases">
        <title>De novo Genome Assembly of Clathrus columnatus (Basidiomycota, Fungi) Using Illumina and Nanopore Sequence Data.</title>
        <authorList>
            <person name="Ogiso-Tanaka E."/>
            <person name="Itagaki H."/>
            <person name="Hosoya T."/>
            <person name="Hosaka K."/>
        </authorList>
    </citation>
    <scope>NUCLEOTIDE SEQUENCE</scope>
    <source>
        <strain evidence="2">MO-923</strain>
    </source>
</reference>
<gene>
    <name evidence="2" type="ORF">Clacol_001283</name>
</gene>
<feature type="compositionally biased region" description="Basic residues" evidence="1">
    <location>
        <begin position="344"/>
        <end position="354"/>
    </location>
</feature>
<feature type="compositionally biased region" description="Polar residues" evidence="1">
    <location>
        <begin position="1"/>
        <end position="10"/>
    </location>
</feature>
<feature type="region of interest" description="Disordered" evidence="1">
    <location>
        <begin position="217"/>
        <end position="255"/>
    </location>
</feature>
<protein>
    <recommendedName>
        <fullName evidence="4">C2H2-type domain-containing protein</fullName>
    </recommendedName>
</protein>
<dbReference type="AlphaFoldDB" id="A0AAV5A1B2"/>
<name>A0AAV5A1B2_9AGAM</name>
<keyword evidence="3" id="KW-1185">Reference proteome</keyword>
<accession>A0AAV5A1B2</accession>
<sequence length="354" mass="39218">MFARLFSSSKRGAEGTNVDKLAEVNGTARFPSPSACTEPGSVANSNTNTLPDSPSRLRTPSPNQNGNAEVDAASLKELFESCPPKIVYSYLTSQIVNASHVELHALASFFSELQPPIRLHCVRCHKSFFEVDNDDRSCTMPHDDESAEVEPVRGGGHETRWDCCGRIVEGAGELGPPSGWCYEGKHTIDLKRARYRNDSSLSDDKLISCQKKKCFKHLQPKEEKQRPPPSRSGKPRSVIVPEDARSVRSTRSTRSLKEDAVIGIGKPVVVISTTSVSTAGKKRKRAVKNEEDEEDSEEEPIIKPKSKATRTRAKPKEKENNQTDNDDDAKSVRSVKSVKETPAPKRRRRKPVVE</sequence>
<feature type="compositionally biased region" description="Basic residues" evidence="1">
    <location>
        <begin position="304"/>
        <end position="313"/>
    </location>
</feature>
<feature type="region of interest" description="Disordered" evidence="1">
    <location>
        <begin position="1"/>
        <end position="68"/>
    </location>
</feature>
<organism evidence="2 3">
    <name type="scientific">Clathrus columnatus</name>
    <dbReference type="NCBI Taxonomy" id="1419009"/>
    <lineage>
        <taxon>Eukaryota</taxon>
        <taxon>Fungi</taxon>
        <taxon>Dikarya</taxon>
        <taxon>Basidiomycota</taxon>
        <taxon>Agaricomycotina</taxon>
        <taxon>Agaricomycetes</taxon>
        <taxon>Phallomycetidae</taxon>
        <taxon>Phallales</taxon>
        <taxon>Clathraceae</taxon>
        <taxon>Clathrus</taxon>
    </lineage>
</organism>
<feature type="region of interest" description="Disordered" evidence="1">
    <location>
        <begin position="274"/>
        <end position="354"/>
    </location>
</feature>
<evidence type="ECO:0000313" key="3">
    <source>
        <dbReference type="Proteomes" id="UP001050691"/>
    </source>
</evidence>
<dbReference type="Proteomes" id="UP001050691">
    <property type="component" value="Unassembled WGS sequence"/>
</dbReference>
<feature type="compositionally biased region" description="Polar residues" evidence="1">
    <location>
        <begin position="42"/>
        <end position="67"/>
    </location>
</feature>